<sequence length="125" mass="14705">MVKFYRGIIIVKPHGSLIMNGKKKLIIKSIKLISAINKPLLLIQNKEALGIIKLKKPKPINLIQFSKLKNKHKITDKERKKWWKGKRILYSYDVIIVKNYKKIKKIKYPTGPQVFVKPENIKFLK</sequence>
<evidence type="ECO:0000313" key="1">
    <source>
        <dbReference type="EMBL" id="QBK88671.1"/>
    </source>
</evidence>
<dbReference type="EMBL" id="MK500394">
    <property type="protein sequence ID" value="QBK88671.1"/>
    <property type="molecule type" value="Genomic_DNA"/>
</dbReference>
<name>A0A481Z0I5_9VIRU</name>
<protein>
    <submittedName>
        <fullName evidence="1">Uncharacterized protein</fullName>
    </submittedName>
</protein>
<organism evidence="1">
    <name type="scientific">Mimivirus LCMiAC01</name>
    <dbReference type="NCBI Taxonomy" id="2506608"/>
    <lineage>
        <taxon>Viruses</taxon>
        <taxon>Varidnaviria</taxon>
        <taxon>Bamfordvirae</taxon>
        <taxon>Nucleocytoviricota</taxon>
        <taxon>Megaviricetes</taxon>
        <taxon>Imitervirales</taxon>
        <taxon>Mimiviridae</taxon>
        <taxon>Klosneuvirinae</taxon>
    </lineage>
</organism>
<reference evidence="1" key="1">
    <citation type="journal article" date="2019" name="MBio">
        <title>Virus Genomes from Deep Sea Sediments Expand the Ocean Megavirome and Support Independent Origins of Viral Gigantism.</title>
        <authorList>
            <person name="Backstrom D."/>
            <person name="Yutin N."/>
            <person name="Jorgensen S.L."/>
            <person name="Dharamshi J."/>
            <person name="Homa F."/>
            <person name="Zaremba-Niedwiedzka K."/>
            <person name="Spang A."/>
            <person name="Wolf Y.I."/>
            <person name="Koonin E.V."/>
            <person name="Ettema T.J."/>
        </authorList>
    </citation>
    <scope>NUCLEOTIDE SEQUENCE</scope>
</reference>
<proteinExistence type="predicted"/>
<accession>A0A481Z0I5</accession>
<gene>
    <name evidence="1" type="ORF">LCMiAC01_03490</name>
</gene>